<reference evidence="2 3" key="1">
    <citation type="submission" date="2013-11" db="EMBL/GenBank/DDBJ databases">
        <title>The Damaraland mole rat (Fukomys damarensis) genome and evolution of African mole rats.</title>
        <authorList>
            <person name="Gladyshev V.N."/>
            <person name="Fang X."/>
        </authorList>
    </citation>
    <scope>NUCLEOTIDE SEQUENCE [LARGE SCALE GENOMIC DNA]</scope>
    <source>
        <tissue evidence="2">Liver</tissue>
    </source>
</reference>
<feature type="compositionally biased region" description="Basic and acidic residues" evidence="1">
    <location>
        <begin position="41"/>
        <end position="51"/>
    </location>
</feature>
<dbReference type="EMBL" id="KN125163">
    <property type="protein sequence ID" value="KFO19167.1"/>
    <property type="molecule type" value="Genomic_DNA"/>
</dbReference>
<sequence length="176" mass="19141">MRVPPCPSLTLYGPTLGLGTLGTLPIPTTGNEKADSLLPERAGKSKRDKAGKGFAPRGYLGSTGFPIVHQQQRVTTPYAEVGIDEGYFRLKLYKLCWSRHKSRPCPARFRGDQLRGVEGLKFLLGESQGQQMSFSSKLTDTGGADQEVGHLASSLTLTTRFLCTGIDSQRNLEVTP</sequence>
<evidence type="ECO:0000313" key="2">
    <source>
        <dbReference type="EMBL" id="KFO19167.1"/>
    </source>
</evidence>
<keyword evidence="3" id="KW-1185">Reference proteome</keyword>
<dbReference type="Proteomes" id="UP000028990">
    <property type="component" value="Unassembled WGS sequence"/>
</dbReference>
<evidence type="ECO:0000256" key="1">
    <source>
        <dbReference type="SAM" id="MobiDB-lite"/>
    </source>
</evidence>
<evidence type="ECO:0000313" key="3">
    <source>
        <dbReference type="Proteomes" id="UP000028990"/>
    </source>
</evidence>
<dbReference type="AlphaFoldDB" id="A0A091CML3"/>
<protein>
    <submittedName>
        <fullName evidence="2">Uncharacterized protein</fullName>
    </submittedName>
</protein>
<gene>
    <name evidence="2" type="ORF">H920_19461</name>
</gene>
<feature type="region of interest" description="Disordered" evidence="1">
    <location>
        <begin position="23"/>
        <end position="53"/>
    </location>
</feature>
<accession>A0A091CML3</accession>
<proteinExistence type="predicted"/>
<organism evidence="2 3">
    <name type="scientific">Fukomys damarensis</name>
    <name type="common">Damaraland mole rat</name>
    <name type="synonym">Cryptomys damarensis</name>
    <dbReference type="NCBI Taxonomy" id="885580"/>
    <lineage>
        <taxon>Eukaryota</taxon>
        <taxon>Metazoa</taxon>
        <taxon>Chordata</taxon>
        <taxon>Craniata</taxon>
        <taxon>Vertebrata</taxon>
        <taxon>Euteleostomi</taxon>
        <taxon>Mammalia</taxon>
        <taxon>Eutheria</taxon>
        <taxon>Euarchontoglires</taxon>
        <taxon>Glires</taxon>
        <taxon>Rodentia</taxon>
        <taxon>Hystricomorpha</taxon>
        <taxon>Bathyergidae</taxon>
        <taxon>Fukomys</taxon>
    </lineage>
</organism>
<name>A0A091CML3_FUKDA</name>